<feature type="domain" description="HTH iclR-type" evidence="5">
    <location>
        <begin position="88"/>
        <end position="149"/>
    </location>
</feature>
<dbReference type="GO" id="GO:0003700">
    <property type="term" value="F:DNA-binding transcription factor activity"/>
    <property type="evidence" value="ECO:0007669"/>
    <property type="project" value="TreeGrafter"/>
</dbReference>
<dbReference type="InterPro" id="IPR036388">
    <property type="entry name" value="WH-like_DNA-bd_sf"/>
</dbReference>
<dbReference type="Pfam" id="PF01614">
    <property type="entry name" value="IclR_C"/>
    <property type="match status" value="1"/>
</dbReference>
<dbReference type="SMART" id="SM00346">
    <property type="entry name" value="HTH_ICLR"/>
    <property type="match status" value="1"/>
</dbReference>
<feature type="region of interest" description="Disordered" evidence="4">
    <location>
        <begin position="1"/>
        <end position="24"/>
    </location>
</feature>
<evidence type="ECO:0000256" key="2">
    <source>
        <dbReference type="ARBA" id="ARBA00023125"/>
    </source>
</evidence>
<sequence length="332" mass="35598">MPNLRQQGPLPLDASSAPTTRRANPDAGTWRLLQIINHDASCGTPFRSVALFRRRGKAGNRWDNVLHVAGEDDTPDRSGRAKNPSGLIGAVDNVLHLLRMFEEHETIRVSQVAQEMGLSRSTVHRMLATLSHHQFVEQDAGSRAYRPGPALVDIGLSVVTNIDLQAISRDALVRLRDETGETAHTACLRGPDVVYLDAVESTQAVRASSRVGWSLSAHATAIGKAILADLPDTELAALHPTGELPTLTARTISTLDALLTELAAVRERGYATNDGESQLEVRSVAASVRDRHGRTRAAVAVTAPSSRAGAGWAEGVAPTVIRIAKELSEHIG</sequence>
<dbReference type="PANTHER" id="PTHR30136:SF24">
    <property type="entry name" value="HTH-TYPE TRANSCRIPTIONAL REPRESSOR ALLR"/>
    <property type="match status" value="1"/>
</dbReference>
<dbReference type="PANTHER" id="PTHR30136">
    <property type="entry name" value="HELIX-TURN-HELIX TRANSCRIPTIONAL REGULATOR, ICLR FAMILY"/>
    <property type="match status" value="1"/>
</dbReference>
<keyword evidence="2" id="KW-0238">DNA-binding</keyword>
<evidence type="ECO:0000259" key="6">
    <source>
        <dbReference type="PROSITE" id="PS51078"/>
    </source>
</evidence>
<dbReference type="InterPro" id="IPR005471">
    <property type="entry name" value="Tscrpt_reg_IclR_N"/>
</dbReference>
<reference evidence="7 8" key="1">
    <citation type="submission" date="2017-11" db="EMBL/GenBank/DDBJ databases">
        <title>Draft genome of actinobacteria isolated from guarana (Paullinia cupana (Mart.) Ducke.</title>
        <authorList>
            <person name="Siqueira K.A."/>
            <person name="Liotti R.G."/>
            <person name="Mendes T.A.O."/>
            <person name="Soares M.A."/>
        </authorList>
    </citation>
    <scope>NUCLEOTIDE SEQUENCE [LARGE SCALE GENOMIC DNA]</scope>
    <source>
        <strain evidence="7 8">193</strain>
    </source>
</reference>
<evidence type="ECO:0000256" key="1">
    <source>
        <dbReference type="ARBA" id="ARBA00023015"/>
    </source>
</evidence>
<organism evidence="7 8">
    <name type="scientific">Streptomyces shenzhenensis</name>
    <dbReference type="NCBI Taxonomy" id="943815"/>
    <lineage>
        <taxon>Bacteria</taxon>
        <taxon>Bacillati</taxon>
        <taxon>Actinomycetota</taxon>
        <taxon>Actinomycetes</taxon>
        <taxon>Kitasatosporales</taxon>
        <taxon>Streptomycetaceae</taxon>
        <taxon>Streptomyces</taxon>
    </lineage>
</organism>
<keyword evidence="8" id="KW-1185">Reference proteome</keyword>
<proteinExistence type="predicted"/>
<dbReference type="SUPFAM" id="SSF55781">
    <property type="entry name" value="GAF domain-like"/>
    <property type="match status" value="1"/>
</dbReference>
<dbReference type="InterPro" id="IPR050707">
    <property type="entry name" value="HTH_MetabolicPath_Reg"/>
</dbReference>
<dbReference type="EMBL" id="PENI01000023">
    <property type="protein sequence ID" value="RMB82422.1"/>
    <property type="molecule type" value="Genomic_DNA"/>
</dbReference>
<evidence type="ECO:0000313" key="8">
    <source>
        <dbReference type="Proteomes" id="UP000270471"/>
    </source>
</evidence>
<dbReference type="GO" id="GO:0003677">
    <property type="term" value="F:DNA binding"/>
    <property type="evidence" value="ECO:0007669"/>
    <property type="project" value="UniProtKB-KW"/>
</dbReference>
<evidence type="ECO:0000256" key="3">
    <source>
        <dbReference type="ARBA" id="ARBA00023163"/>
    </source>
</evidence>
<evidence type="ECO:0000313" key="7">
    <source>
        <dbReference type="EMBL" id="RMB82422.1"/>
    </source>
</evidence>
<feature type="domain" description="IclR-ED" evidence="6">
    <location>
        <begin position="150"/>
        <end position="332"/>
    </location>
</feature>
<dbReference type="Gene3D" id="1.10.10.10">
    <property type="entry name" value="Winged helix-like DNA-binding domain superfamily/Winged helix DNA-binding domain"/>
    <property type="match status" value="1"/>
</dbReference>
<dbReference type="OrthoDB" id="7274111at2"/>
<dbReference type="Proteomes" id="UP000270471">
    <property type="component" value="Unassembled WGS sequence"/>
</dbReference>
<keyword evidence="1" id="KW-0805">Transcription regulation</keyword>
<dbReference type="InterPro" id="IPR014757">
    <property type="entry name" value="Tscrpt_reg_IclR_C"/>
</dbReference>
<evidence type="ECO:0000256" key="4">
    <source>
        <dbReference type="SAM" id="MobiDB-lite"/>
    </source>
</evidence>
<name>A0A3M0I2J6_9ACTN</name>
<dbReference type="GO" id="GO:0045892">
    <property type="term" value="P:negative regulation of DNA-templated transcription"/>
    <property type="evidence" value="ECO:0007669"/>
    <property type="project" value="TreeGrafter"/>
</dbReference>
<protein>
    <submittedName>
        <fullName evidence="7">IclR family transcriptional regulator</fullName>
    </submittedName>
</protein>
<dbReference type="Pfam" id="PF09339">
    <property type="entry name" value="HTH_IclR"/>
    <property type="match status" value="1"/>
</dbReference>
<keyword evidence="3" id="KW-0804">Transcription</keyword>
<gene>
    <name evidence="7" type="ORF">CTZ28_30025</name>
</gene>
<accession>A0A3M0I2J6</accession>
<dbReference type="PROSITE" id="PS51078">
    <property type="entry name" value="ICLR_ED"/>
    <property type="match status" value="1"/>
</dbReference>
<evidence type="ECO:0000259" key="5">
    <source>
        <dbReference type="PROSITE" id="PS51077"/>
    </source>
</evidence>
<comment type="caution">
    <text evidence="7">The sequence shown here is derived from an EMBL/GenBank/DDBJ whole genome shotgun (WGS) entry which is preliminary data.</text>
</comment>
<dbReference type="SUPFAM" id="SSF46785">
    <property type="entry name" value="Winged helix' DNA-binding domain"/>
    <property type="match status" value="1"/>
</dbReference>
<dbReference type="AlphaFoldDB" id="A0A3M0I2J6"/>
<dbReference type="InterPro" id="IPR029016">
    <property type="entry name" value="GAF-like_dom_sf"/>
</dbReference>
<dbReference type="PROSITE" id="PS51077">
    <property type="entry name" value="HTH_ICLR"/>
    <property type="match status" value="1"/>
</dbReference>
<dbReference type="Gene3D" id="3.30.450.40">
    <property type="match status" value="1"/>
</dbReference>
<dbReference type="InterPro" id="IPR036390">
    <property type="entry name" value="WH_DNA-bd_sf"/>
</dbReference>